<dbReference type="AlphaFoldDB" id="A0A067QTH6"/>
<sequence length="105" mass="12295">MMLLIWELRPAIFNIETRYEKSAHSPGVLIIPFAYFICFAGRDCLITPVCLPFRNEFRNSSWVFIKIDMNVKPLELSQLCIFKYRTIIDISMATMRTSEVWPTLA</sequence>
<proteinExistence type="predicted"/>
<name>A0A067QTH6_ZOONE</name>
<evidence type="ECO:0000313" key="2">
    <source>
        <dbReference type="Proteomes" id="UP000027135"/>
    </source>
</evidence>
<dbReference type="InParanoid" id="A0A067QTH6"/>
<protein>
    <submittedName>
        <fullName evidence="1">Uncharacterized protein</fullName>
    </submittedName>
</protein>
<evidence type="ECO:0000313" key="1">
    <source>
        <dbReference type="EMBL" id="KDR08872.1"/>
    </source>
</evidence>
<gene>
    <name evidence="1" type="ORF">L798_01201</name>
</gene>
<accession>A0A067QTH6</accession>
<dbReference type="EMBL" id="KK853290">
    <property type="protein sequence ID" value="KDR08872.1"/>
    <property type="molecule type" value="Genomic_DNA"/>
</dbReference>
<keyword evidence="2" id="KW-1185">Reference proteome</keyword>
<organism evidence="1 2">
    <name type="scientific">Zootermopsis nevadensis</name>
    <name type="common">Dampwood termite</name>
    <dbReference type="NCBI Taxonomy" id="136037"/>
    <lineage>
        <taxon>Eukaryota</taxon>
        <taxon>Metazoa</taxon>
        <taxon>Ecdysozoa</taxon>
        <taxon>Arthropoda</taxon>
        <taxon>Hexapoda</taxon>
        <taxon>Insecta</taxon>
        <taxon>Pterygota</taxon>
        <taxon>Neoptera</taxon>
        <taxon>Polyneoptera</taxon>
        <taxon>Dictyoptera</taxon>
        <taxon>Blattodea</taxon>
        <taxon>Blattoidea</taxon>
        <taxon>Termitoidae</taxon>
        <taxon>Termopsidae</taxon>
        <taxon>Zootermopsis</taxon>
    </lineage>
</organism>
<dbReference type="Proteomes" id="UP000027135">
    <property type="component" value="Unassembled WGS sequence"/>
</dbReference>
<reference evidence="1 2" key="1">
    <citation type="journal article" date="2014" name="Nat. Commun.">
        <title>Molecular traces of alternative social organization in a termite genome.</title>
        <authorList>
            <person name="Terrapon N."/>
            <person name="Li C."/>
            <person name="Robertson H.M."/>
            <person name="Ji L."/>
            <person name="Meng X."/>
            <person name="Booth W."/>
            <person name="Chen Z."/>
            <person name="Childers C.P."/>
            <person name="Glastad K.M."/>
            <person name="Gokhale K."/>
            <person name="Gowin J."/>
            <person name="Gronenberg W."/>
            <person name="Hermansen R.A."/>
            <person name="Hu H."/>
            <person name="Hunt B.G."/>
            <person name="Huylmans A.K."/>
            <person name="Khalil S.M."/>
            <person name="Mitchell R.D."/>
            <person name="Munoz-Torres M.C."/>
            <person name="Mustard J.A."/>
            <person name="Pan H."/>
            <person name="Reese J.T."/>
            <person name="Scharf M.E."/>
            <person name="Sun F."/>
            <person name="Vogel H."/>
            <person name="Xiao J."/>
            <person name="Yang W."/>
            <person name="Yang Z."/>
            <person name="Yang Z."/>
            <person name="Zhou J."/>
            <person name="Zhu J."/>
            <person name="Brent C.S."/>
            <person name="Elsik C.G."/>
            <person name="Goodisman M.A."/>
            <person name="Liberles D.A."/>
            <person name="Roe R.M."/>
            <person name="Vargo E.L."/>
            <person name="Vilcinskas A."/>
            <person name="Wang J."/>
            <person name="Bornberg-Bauer E."/>
            <person name="Korb J."/>
            <person name="Zhang G."/>
            <person name="Liebig J."/>
        </authorList>
    </citation>
    <scope>NUCLEOTIDE SEQUENCE [LARGE SCALE GENOMIC DNA]</scope>
    <source>
        <tissue evidence="1">Whole organism</tissue>
    </source>
</reference>